<reference evidence="2 3" key="1">
    <citation type="submission" date="2021-07" db="EMBL/GenBank/DDBJ databases">
        <title>Mesonia aestuariivivens sp. nov., isolated from a tidal flat.</title>
        <authorList>
            <person name="Kim Y.-O."/>
            <person name="Yoon J.-H."/>
        </authorList>
    </citation>
    <scope>NUCLEOTIDE SEQUENCE [LARGE SCALE GENOMIC DNA]</scope>
    <source>
        <strain evidence="2 3">JHPTF-M18</strain>
    </source>
</reference>
<comment type="caution">
    <text evidence="2">The sequence shown here is derived from an EMBL/GenBank/DDBJ whole genome shotgun (WGS) entry which is preliminary data.</text>
</comment>
<evidence type="ECO:0000313" key="3">
    <source>
        <dbReference type="Proteomes" id="UP000719267"/>
    </source>
</evidence>
<evidence type="ECO:0000256" key="1">
    <source>
        <dbReference type="SAM" id="MobiDB-lite"/>
    </source>
</evidence>
<feature type="region of interest" description="Disordered" evidence="1">
    <location>
        <begin position="20"/>
        <end position="60"/>
    </location>
</feature>
<sequence>MKKISLIIASAMVIAATSCKENKKEAEKDMDNETKTEETSEMEAKEITLSPLENSPAYENSSLSLIEPKKEMLTDGKQVKFEFDVKNYDLGVQTEGAKEKMMANSGKGQHIHFIMDNDPYSAHYEPNFNKDIEPGNHLLVAFLSRSYHESVKNANSFVVKKLTIGDAKDDELGNVDITKPHMIYSRPKGTYTGKDTEKVMLDFFLLNTDLSASGNKVKATINDQEFMLDTWEPKVIEGLPMGENTIKLELLDKDGNLVESPFNPVTRTVTLEE</sequence>
<organism evidence="2 3">
    <name type="scientific">Mesonia aestuariivivens</name>
    <dbReference type="NCBI Taxonomy" id="2796128"/>
    <lineage>
        <taxon>Bacteria</taxon>
        <taxon>Pseudomonadati</taxon>
        <taxon>Bacteroidota</taxon>
        <taxon>Flavobacteriia</taxon>
        <taxon>Flavobacteriales</taxon>
        <taxon>Flavobacteriaceae</taxon>
        <taxon>Mesonia</taxon>
    </lineage>
</organism>
<gene>
    <name evidence="2" type="ORF">KW502_06425</name>
</gene>
<feature type="compositionally biased region" description="Polar residues" evidence="1">
    <location>
        <begin position="51"/>
        <end position="60"/>
    </location>
</feature>
<protein>
    <recommendedName>
        <fullName evidence="4">Phosphopeptide-binding protein</fullName>
    </recommendedName>
</protein>
<evidence type="ECO:0008006" key="4">
    <source>
        <dbReference type="Google" id="ProtNLM"/>
    </source>
</evidence>
<keyword evidence="3" id="KW-1185">Reference proteome</keyword>
<dbReference type="PROSITE" id="PS51257">
    <property type="entry name" value="PROKAR_LIPOPROTEIN"/>
    <property type="match status" value="1"/>
</dbReference>
<evidence type="ECO:0000313" key="2">
    <source>
        <dbReference type="EMBL" id="MBW2961429.1"/>
    </source>
</evidence>
<accession>A0ABS6W102</accession>
<dbReference type="Proteomes" id="UP000719267">
    <property type="component" value="Unassembled WGS sequence"/>
</dbReference>
<feature type="compositionally biased region" description="Basic and acidic residues" evidence="1">
    <location>
        <begin position="20"/>
        <end position="46"/>
    </location>
</feature>
<proteinExistence type="predicted"/>
<name>A0ABS6W102_9FLAO</name>
<dbReference type="RefSeq" id="WP_219039713.1">
    <property type="nucleotide sequence ID" value="NZ_JAHWDF010000005.1"/>
</dbReference>
<dbReference type="EMBL" id="JAHWDF010000005">
    <property type="protein sequence ID" value="MBW2961429.1"/>
    <property type="molecule type" value="Genomic_DNA"/>
</dbReference>